<feature type="chain" id="PRO_5034060485" description="non-specific serine/threonine protein kinase" evidence="20">
    <location>
        <begin position="21"/>
        <end position="1252"/>
    </location>
</feature>
<dbReference type="GO" id="GO:0051082">
    <property type="term" value="F:unfolded protein binding"/>
    <property type="evidence" value="ECO:0007669"/>
    <property type="project" value="TreeGrafter"/>
</dbReference>
<dbReference type="Gene3D" id="3.30.200.20">
    <property type="entry name" value="Phosphorylase Kinase, domain 1"/>
    <property type="match status" value="1"/>
</dbReference>
<reference evidence="23" key="1">
    <citation type="submission" date="2019-07" db="EMBL/GenBank/DDBJ databases">
        <authorList>
            <person name="Palmer J.M."/>
        </authorList>
    </citation>
    <scope>NUCLEOTIDE SEQUENCE</scope>
    <source>
        <strain evidence="23">PC9</strain>
    </source>
</reference>
<dbReference type="PROSITE" id="PS50011">
    <property type="entry name" value="PROTEIN_KINASE_DOM"/>
    <property type="match status" value="1"/>
</dbReference>
<dbReference type="Pfam" id="PF00069">
    <property type="entry name" value="Pkinase"/>
    <property type="match status" value="1"/>
</dbReference>
<evidence type="ECO:0000256" key="4">
    <source>
        <dbReference type="ARBA" id="ARBA00022527"/>
    </source>
</evidence>
<dbReference type="GO" id="GO:0004521">
    <property type="term" value="F:RNA endonuclease activity"/>
    <property type="evidence" value="ECO:0007669"/>
    <property type="project" value="InterPro"/>
</dbReference>
<evidence type="ECO:0000259" key="21">
    <source>
        <dbReference type="PROSITE" id="PS50011"/>
    </source>
</evidence>
<keyword evidence="11" id="KW-0378">Hydrolase</keyword>
<dbReference type="Gene3D" id="1.10.510.10">
    <property type="entry name" value="Transferase(Phosphotransferase) domain 1"/>
    <property type="match status" value="1"/>
</dbReference>
<evidence type="ECO:0000313" key="24">
    <source>
        <dbReference type="Proteomes" id="UP000623687"/>
    </source>
</evidence>
<keyword evidence="12" id="KW-0067">ATP-binding</keyword>
<feature type="compositionally biased region" description="Low complexity" evidence="19">
    <location>
        <begin position="636"/>
        <end position="658"/>
    </location>
</feature>
<dbReference type="RefSeq" id="XP_036635898.1">
    <property type="nucleotide sequence ID" value="XM_036770053.1"/>
</dbReference>
<evidence type="ECO:0000256" key="19">
    <source>
        <dbReference type="SAM" id="MobiDB-lite"/>
    </source>
</evidence>
<feature type="domain" description="KEN" evidence="22">
    <location>
        <begin position="1117"/>
        <end position="1249"/>
    </location>
</feature>
<evidence type="ECO:0000256" key="13">
    <source>
        <dbReference type="ARBA" id="ARBA00022842"/>
    </source>
</evidence>
<keyword evidence="15" id="KW-0472">Membrane</keyword>
<evidence type="ECO:0000256" key="7">
    <source>
        <dbReference type="ARBA" id="ARBA00022723"/>
    </source>
</evidence>
<dbReference type="Proteomes" id="UP000623687">
    <property type="component" value="Unassembled WGS sequence"/>
</dbReference>
<evidence type="ECO:0000256" key="11">
    <source>
        <dbReference type="ARBA" id="ARBA00022801"/>
    </source>
</evidence>
<evidence type="ECO:0000256" key="5">
    <source>
        <dbReference type="ARBA" id="ARBA00022679"/>
    </source>
</evidence>
<protein>
    <recommendedName>
        <fullName evidence="3">non-specific serine/threonine protein kinase</fullName>
        <ecNumber evidence="3">2.7.11.1</ecNumber>
    </recommendedName>
</protein>
<keyword evidence="10 23" id="KW-0418">Kinase</keyword>
<evidence type="ECO:0000256" key="12">
    <source>
        <dbReference type="ARBA" id="ARBA00022840"/>
    </source>
</evidence>
<evidence type="ECO:0000256" key="3">
    <source>
        <dbReference type="ARBA" id="ARBA00012513"/>
    </source>
</evidence>
<dbReference type="SMART" id="SM00220">
    <property type="entry name" value="S_TKc"/>
    <property type="match status" value="1"/>
</dbReference>
<feature type="compositionally biased region" description="Acidic residues" evidence="19">
    <location>
        <begin position="716"/>
        <end position="735"/>
    </location>
</feature>
<dbReference type="OrthoDB" id="63989at2759"/>
<feature type="region of interest" description="Disordered" evidence="19">
    <location>
        <begin position="997"/>
        <end position="1030"/>
    </location>
</feature>
<dbReference type="InterPro" id="IPR038357">
    <property type="entry name" value="KEN_sf"/>
</dbReference>
<keyword evidence="6" id="KW-0812">Transmembrane</keyword>
<keyword evidence="7" id="KW-0479">Metal-binding</keyword>
<dbReference type="FunFam" id="1.10.510.10:FF:000572">
    <property type="entry name" value="Serine/threonine-protein kinase/endoribonuclease IRE1"/>
    <property type="match status" value="1"/>
</dbReference>
<evidence type="ECO:0000256" key="9">
    <source>
        <dbReference type="ARBA" id="ARBA00022741"/>
    </source>
</evidence>
<keyword evidence="14" id="KW-1133">Transmembrane helix</keyword>
<organism evidence="23 24">
    <name type="scientific">Pleurotus ostreatus</name>
    <name type="common">Oyster mushroom</name>
    <name type="synonym">White-rot fungus</name>
    <dbReference type="NCBI Taxonomy" id="5322"/>
    <lineage>
        <taxon>Eukaryota</taxon>
        <taxon>Fungi</taxon>
        <taxon>Dikarya</taxon>
        <taxon>Basidiomycota</taxon>
        <taxon>Agaricomycotina</taxon>
        <taxon>Agaricomycetes</taxon>
        <taxon>Agaricomycetidae</taxon>
        <taxon>Agaricales</taxon>
        <taxon>Pleurotineae</taxon>
        <taxon>Pleurotaceae</taxon>
        <taxon>Pleurotus</taxon>
    </lineage>
</organism>
<proteinExistence type="predicted"/>
<gene>
    <name evidence="23" type="primary">IRE1</name>
    <name evidence="23" type="ORF">PC9H_000396</name>
</gene>
<evidence type="ECO:0000256" key="6">
    <source>
        <dbReference type="ARBA" id="ARBA00022692"/>
    </source>
</evidence>
<dbReference type="Pfam" id="PF06479">
    <property type="entry name" value="Ribonuc_2-5A"/>
    <property type="match status" value="1"/>
</dbReference>
<dbReference type="InterPro" id="IPR000719">
    <property type="entry name" value="Prot_kinase_dom"/>
</dbReference>
<feature type="region of interest" description="Disordered" evidence="19">
    <location>
        <begin position="618"/>
        <end position="785"/>
    </location>
</feature>
<dbReference type="SUPFAM" id="SSF56112">
    <property type="entry name" value="Protein kinase-like (PK-like)"/>
    <property type="match status" value="1"/>
</dbReference>
<evidence type="ECO:0000313" key="23">
    <source>
        <dbReference type="EMBL" id="KAF7440054.1"/>
    </source>
</evidence>
<evidence type="ECO:0000256" key="2">
    <source>
        <dbReference type="ARBA" id="ARBA00004479"/>
    </source>
</evidence>
<feature type="compositionally biased region" description="Low complexity" evidence="19">
    <location>
        <begin position="1014"/>
        <end position="1026"/>
    </location>
</feature>
<sequence>MAFLLPPSLMALIDASLAYANTDNNALATARFSHAGYFHPPRAATANPDARAAEHDQFDLLDIVLVAGVDGKFHAFNRSSGQAVWSMTSQPASNSTVSSLAPLIRTANPNDSLEQDEDYYQEMYVIEPQSGEIFVLPSPSAPLQQFPYTMQQLVDMSPFSFHGESERRFFIGKKETSLLALELETGRVRQIDGECPWDPDPWKQSETEVDLDELEDLDSAGNTQPQVTEVLIGRTDYHISIHAHPSPSSPHHRPKPIQKLTFSTYGPNNQDHALQASYRRPKDDRYIQSMPGGEIISLRLKAEDGETQAGSAGWGHKFTEPIVAVFDILRRQDSDSAFALLQPRPRLADVLAFHNFASPSSTAGSSRDGLPQALLDALPNLNSAFVGAIRESGSLYAMSPDRFPLVAFGTSNRAEHGYYLDAPSVSDPPLPAIDDEIPLEVDAITRARKLREQLDRERQRCYAADPSSDQGRLVLDPSCLTGVRRLESGSTDRARRLLDGVPGVEPQPGAPNELPHNVELIEGAGPDDSHGGAPRNNATGGSWWIWRSGRYWSGNAGPLGLGVPSREGLNSSAASRGIFGAGGAGLGFGLGYADFLFTILVGAVGMIGVWMRYVKGKRPREHSRKAKDHGRFQEVTPDTISGGTSTPSSGSASAPDPSNLVTAHPNSRDLEPTLSPLQLSHSDAGPAKEPIINPAVQLNGNGNGNGSRLDPKITLDDADESDKDGDGDMDNDNDGDVTPATPGRRKGIRRKRGKKKKVNVVLPASDSSKEEVIKQDGAEEKAPQSGIVMERARKESSSGPSLTVSDTVLGFGSHGTVVFRGSLQGRAVAVKRLLIDFVTLASREVSILQESDDHPNVIRYYYQEASGGFLYIALELCPASLADIIEAPDREQWQEIAVSFDPKRALKQITSGLRHLHALKLVHRDIKPQNILVSAAKGGQASSVRGGKWRMLISDFGLCKKLDMDQTSFLPTAHGAMAAGTVGWRAPEILRGEVRLDESATDDQSMSSRGSVATPTSSYSGTTPSSHGKPTRLTKSVDIFALGCLYYYTLTSGGHPYGDRFEREVNIMKNAKCLEGLERFGEEGAEAIDLIEKMLDPEAKNRPDTTTCLLHPFFWDPGRRLTFLQDASDRFEIMCRDPKEPALLTLETNASSVVGLDWLSRLDKLFIENLGKFRKYDGKSVQDLLRALRNKKNHYQDLPDNVKRHLGPMPEGFLSYFTRRYPRLFLHVHSVVGETGLNNESMFRSYYELADQ</sequence>
<comment type="subcellular location">
    <subcellularLocation>
        <location evidence="2">Membrane</location>
        <topology evidence="2">Single-pass type I membrane protein</topology>
    </subcellularLocation>
</comment>
<accession>A0A8H7A444</accession>
<feature type="compositionally biased region" description="Basic and acidic residues" evidence="19">
    <location>
        <begin position="767"/>
        <end position="782"/>
    </location>
</feature>
<dbReference type="GO" id="GO:0006397">
    <property type="term" value="P:mRNA processing"/>
    <property type="evidence" value="ECO:0007669"/>
    <property type="project" value="InterPro"/>
</dbReference>
<evidence type="ECO:0000256" key="18">
    <source>
        <dbReference type="ARBA" id="ARBA00048977"/>
    </source>
</evidence>
<comment type="caution">
    <text evidence="23">The sequence shown here is derived from an EMBL/GenBank/DDBJ whole genome shotgun (WGS) entry which is preliminary data.</text>
</comment>
<evidence type="ECO:0000256" key="1">
    <source>
        <dbReference type="ARBA" id="ARBA00001946"/>
    </source>
</evidence>
<dbReference type="PROSITE" id="PS00108">
    <property type="entry name" value="PROTEIN_KINASE_ST"/>
    <property type="match status" value="1"/>
</dbReference>
<keyword evidence="24" id="KW-1185">Reference proteome</keyword>
<dbReference type="InterPro" id="IPR011009">
    <property type="entry name" value="Kinase-like_dom_sf"/>
</dbReference>
<keyword evidence="16" id="KW-0325">Glycoprotein</keyword>
<dbReference type="FunFam" id="3.30.200.20:FF:000077">
    <property type="entry name" value="Putative Serine/threonine-protein kinase/endoribonuclease IRE1"/>
    <property type="match status" value="1"/>
</dbReference>
<feature type="compositionally biased region" description="Basic residues" evidence="19">
    <location>
        <begin position="618"/>
        <end position="628"/>
    </location>
</feature>
<evidence type="ECO:0000256" key="20">
    <source>
        <dbReference type="SAM" id="SignalP"/>
    </source>
</evidence>
<dbReference type="InterPro" id="IPR008271">
    <property type="entry name" value="Ser/Thr_kinase_AS"/>
</dbReference>
<dbReference type="GO" id="GO:0070059">
    <property type="term" value="P:intrinsic apoptotic signaling pathway in response to endoplasmic reticulum stress"/>
    <property type="evidence" value="ECO:0007669"/>
    <property type="project" value="TreeGrafter"/>
</dbReference>
<evidence type="ECO:0000256" key="8">
    <source>
        <dbReference type="ARBA" id="ARBA00022729"/>
    </source>
</evidence>
<comment type="catalytic activity">
    <reaction evidence="18">
        <text>L-seryl-[protein] + ATP = O-phospho-L-seryl-[protein] + ADP + H(+)</text>
        <dbReference type="Rhea" id="RHEA:17989"/>
        <dbReference type="Rhea" id="RHEA-COMP:9863"/>
        <dbReference type="Rhea" id="RHEA-COMP:11604"/>
        <dbReference type="ChEBI" id="CHEBI:15378"/>
        <dbReference type="ChEBI" id="CHEBI:29999"/>
        <dbReference type="ChEBI" id="CHEBI:30616"/>
        <dbReference type="ChEBI" id="CHEBI:83421"/>
        <dbReference type="ChEBI" id="CHEBI:456216"/>
        <dbReference type="EC" id="2.7.11.1"/>
    </reaction>
    <physiologicalReaction direction="left-to-right" evidence="18">
        <dbReference type="Rhea" id="RHEA:17990"/>
    </physiologicalReaction>
</comment>
<dbReference type="GO" id="GO:0046872">
    <property type="term" value="F:metal ion binding"/>
    <property type="evidence" value="ECO:0007669"/>
    <property type="project" value="UniProtKB-KW"/>
</dbReference>
<dbReference type="FunFam" id="1.20.1440.180:FF:000002">
    <property type="entry name" value="Serine/threonine-protein kinase/endoribonuclease IRE1"/>
    <property type="match status" value="1"/>
</dbReference>
<dbReference type="AlphaFoldDB" id="A0A8H7A444"/>
<keyword evidence="13" id="KW-0460">Magnesium</keyword>
<dbReference type="SMART" id="SM00580">
    <property type="entry name" value="PUG"/>
    <property type="match status" value="1"/>
</dbReference>
<dbReference type="VEuPathDB" id="FungiDB:PC9H_000396"/>
<dbReference type="InterPro" id="IPR045133">
    <property type="entry name" value="IRE1/2-like"/>
</dbReference>
<dbReference type="EMBL" id="JACETU010000001">
    <property type="protein sequence ID" value="KAF7440054.1"/>
    <property type="molecule type" value="Genomic_DNA"/>
</dbReference>
<dbReference type="GeneID" id="59370237"/>
<evidence type="ECO:0000259" key="22">
    <source>
        <dbReference type="PROSITE" id="PS51392"/>
    </source>
</evidence>
<evidence type="ECO:0000256" key="10">
    <source>
        <dbReference type="ARBA" id="ARBA00022777"/>
    </source>
</evidence>
<keyword evidence="8 20" id="KW-0732">Signal</keyword>
<evidence type="ECO:0000256" key="14">
    <source>
        <dbReference type="ARBA" id="ARBA00022989"/>
    </source>
</evidence>
<dbReference type="GO" id="GO:0004674">
    <property type="term" value="F:protein serine/threonine kinase activity"/>
    <property type="evidence" value="ECO:0007669"/>
    <property type="project" value="UniProtKB-KW"/>
</dbReference>
<dbReference type="PANTHER" id="PTHR13954">
    <property type="entry name" value="IRE1-RELATED"/>
    <property type="match status" value="1"/>
</dbReference>
<dbReference type="InterPro" id="IPR010513">
    <property type="entry name" value="KEN_dom"/>
</dbReference>
<comment type="catalytic activity">
    <reaction evidence="17">
        <text>L-threonyl-[protein] + ATP = O-phospho-L-threonyl-[protein] + ADP + H(+)</text>
        <dbReference type="Rhea" id="RHEA:46608"/>
        <dbReference type="Rhea" id="RHEA-COMP:11060"/>
        <dbReference type="Rhea" id="RHEA-COMP:11605"/>
        <dbReference type="ChEBI" id="CHEBI:15378"/>
        <dbReference type="ChEBI" id="CHEBI:30013"/>
        <dbReference type="ChEBI" id="CHEBI:30616"/>
        <dbReference type="ChEBI" id="CHEBI:61977"/>
        <dbReference type="ChEBI" id="CHEBI:456216"/>
        <dbReference type="EC" id="2.7.11.1"/>
    </reaction>
    <physiologicalReaction direction="left-to-right" evidence="17">
        <dbReference type="Rhea" id="RHEA:46609"/>
    </physiologicalReaction>
</comment>
<feature type="compositionally biased region" description="Basic residues" evidence="19">
    <location>
        <begin position="743"/>
        <end position="758"/>
    </location>
</feature>
<dbReference type="CDD" id="cd10422">
    <property type="entry name" value="RNase_Ire1"/>
    <property type="match status" value="1"/>
</dbReference>
<feature type="signal peptide" evidence="20">
    <location>
        <begin position="1"/>
        <end position="20"/>
    </location>
</feature>
<evidence type="ECO:0000256" key="17">
    <source>
        <dbReference type="ARBA" id="ARBA00048659"/>
    </source>
</evidence>
<dbReference type="GO" id="GO:0005524">
    <property type="term" value="F:ATP binding"/>
    <property type="evidence" value="ECO:0007669"/>
    <property type="project" value="UniProtKB-KW"/>
</dbReference>
<dbReference type="PROSITE" id="PS51392">
    <property type="entry name" value="KEN"/>
    <property type="match status" value="1"/>
</dbReference>
<evidence type="ECO:0000256" key="15">
    <source>
        <dbReference type="ARBA" id="ARBA00023136"/>
    </source>
</evidence>
<feature type="compositionally biased region" description="Polar residues" evidence="19">
    <location>
        <begin position="1002"/>
        <end position="1013"/>
    </location>
</feature>
<comment type="cofactor">
    <cofactor evidence="1">
        <name>Mg(2+)</name>
        <dbReference type="ChEBI" id="CHEBI:18420"/>
    </cofactor>
</comment>
<name>A0A8H7A444_PLEOS</name>
<feature type="domain" description="Protein kinase" evidence="21">
    <location>
        <begin position="803"/>
        <end position="1114"/>
    </location>
</feature>
<keyword evidence="4" id="KW-0723">Serine/threonine-protein kinase</keyword>
<keyword evidence="9" id="KW-0547">Nucleotide-binding</keyword>
<keyword evidence="5" id="KW-0808">Transferase</keyword>
<feature type="region of interest" description="Disordered" evidence="19">
    <location>
        <begin position="244"/>
        <end position="266"/>
    </location>
</feature>
<dbReference type="GO" id="GO:0016787">
    <property type="term" value="F:hydrolase activity"/>
    <property type="evidence" value="ECO:0007669"/>
    <property type="project" value="UniProtKB-KW"/>
</dbReference>
<dbReference type="Gene3D" id="1.20.1440.180">
    <property type="entry name" value="KEN domain"/>
    <property type="match status" value="1"/>
</dbReference>
<dbReference type="EC" id="2.7.11.1" evidence="3"/>
<dbReference type="GO" id="GO:0036498">
    <property type="term" value="P:IRE1-mediated unfolded protein response"/>
    <property type="evidence" value="ECO:0007669"/>
    <property type="project" value="TreeGrafter"/>
</dbReference>
<dbReference type="PANTHER" id="PTHR13954:SF6">
    <property type="entry name" value="NON-SPECIFIC SERINE_THREONINE PROTEIN KINASE"/>
    <property type="match status" value="1"/>
</dbReference>
<dbReference type="GO" id="GO:1990604">
    <property type="term" value="C:IRE1-TRAF2-ASK1 complex"/>
    <property type="evidence" value="ECO:0007669"/>
    <property type="project" value="TreeGrafter"/>
</dbReference>
<evidence type="ECO:0000256" key="16">
    <source>
        <dbReference type="ARBA" id="ARBA00023180"/>
    </source>
</evidence>